<proteinExistence type="predicted"/>
<keyword evidence="3" id="KW-1185">Reference proteome</keyword>
<protein>
    <submittedName>
        <fullName evidence="2">Uncharacterized protein</fullName>
    </submittedName>
</protein>
<evidence type="ECO:0000256" key="1">
    <source>
        <dbReference type="SAM" id="MobiDB-lite"/>
    </source>
</evidence>
<feature type="compositionally biased region" description="Polar residues" evidence="1">
    <location>
        <begin position="87"/>
        <end position="98"/>
    </location>
</feature>
<evidence type="ECO:0000313" key="2">
    <source>
        <dbReference type="EnsemblPlants" id="Kaladp0053s0671.1.v1.1"/>
    </source>
</evidence>
<organism evidence="2 3">
    <name type="scientific">Kalanchoe fedtschenkoi</name>
    <name type="common">Lavender scallops</name>
    <name type="synonym">South American air plant</name>
    <dbReference type="NCBI Taxonomy" id="63787"/>
    <lineage>
        <taxon>Eukaryota</taxon>
        <taxon>Viridiplantae</taxon>
        <taxon>Streptophyta</taxon>
        <taxon>Embryophyta</taxon>
        <taxon>Tracheophyta</taxon>
        <taxon>Spermatophyta</taxon>
        <taxon>Magnoliopsida</taxon>
        <taxon>eudicotyledons</taxon>
        <taxon>Gunneridae</taxon>
        <taxon>Pentapetalae</taxon>
        <taxon>Saxifragales</taxon>
        <taxon>Crassulaceae</taxon>
        <taxon>Kalanchoe</taxon>
    </lineage>
</organism>
<name>A0A7N0U4M6_KALFE</name>
<feature type="region of interest" description="Disordered" evidence="1">
    <location>
        <begin position="70"/>
        <end position="99"/>
    </location>
</feature>
<reference evidence="2" key="1">
    <citation type="submission" date="2021-01" db="UniProtKB">
        <authorList>
            <consortium name="EnsemblPlants"/>
        </authorList>
    </citation>
    <scope>IDENTIFICATION</scope>
</reference>
<accession>A0A7N0U4M6</accession>
<dbReference type="AlphaFoldDB" id="A0A7N0U4M6"/>
<dbReference type="EnsemblPlants" id="Kaladp0053s0671.1.v1.1">
    <property type="protein sequence ID" value="Kaladp0053s0671.1.v1.1"/>
    <property type="gene ID" value="Kaladp0053s0671.v1.1"/>
</dbReference>
<evidence type="ECO:0000313" key="3">
    <source>
        <dbReference type="Proteomes" id="UP000594263"/>
    </source>
</evidence>
<dbReference type="Proteomes" id="UP000594263">
    <property type="component" value="Unplaced"/>
</dbReference>
<sequence>MIGTCISHITYAIFDVSPTKGKSQTPKATTVLLPRSIVSREGKEWQTLTSTTGKGKGTCIPTFASQAPLTTLRKQRKKPSQEEEVTSSDSCEKANTNKKGFPDWIDFLVPGDESFEFVVAERFVVPVV</sequence>
<dbReference type="Gramene" id="Kaladp0053s0671.1.v1.1">
    <property type="protein sequence ID" value="Kaladp0053s0671.1.v1.1"/>
    <property type="gene ID" value="Kaladp0053s0671.v1.1"/>
</dbReference>